<keyword evidence="7" id="KW-0408">Iron</keyword>
<keyword evidence="6 10" id="KW-0560">Oxidoreductase</keyword>
<dbReference type="GO" id="GO:0046872">
    <property type="term" value="F:metal ion binding"/>
    <property type="evidence" value="ECO:0007669"/>
    <property type="project" value="UniProtKB-KW"/>
</dbReference>
<keyword evidence="8" id="KW-0411">Iron-sulfur</keyword>
<evidence type="ECO:0000256" key="5">
    <source>
        <dbReference type="ARBA" id="ARBA00022723"/>
    </source>
</evidence>
<dbReference type="GO" id="GO:0051539">
    <property type="term" value="F:4 iron, 4 sulfur cluster binding"/>
    <property type="evidence" value="ECO:0007669"/>
    <property type="project" value="UniProtKB-KW"/>
</dbReference>
<evidence type="ECO:0000256" key="7">
    <source>
        <dbReference type="ARBA" id="ARBA00023004"/>
    </source>
</evidence>
<dbReference type="PANTHER" id="PTHR30352">
    <property type="entry name" value="PYRUVATE FORMATE-LYASE-ACTIVATING ENZYME"/>
    <property type="match status" value="1"/>
</dbReference>
<dbReference type="SFLD" id="SFLDS00029">
    <property type="entry name" value="Radical_SAM"/>
    <property type="match status" value="1"/>
</dbReference>
<dbReference type="PROSITE" id="PS51379">
    <property type="entry name" value="4FE4S_FER_2"/>
    <property type="match status" value="1"/>
</dbReference>
<keyword evidence="5" id="KW-0479">Metal-binding</keyword>
<gene>
    <name evidence="10" type="ORF">MNBD_BACTEROID07-1336</name>
</gene>
<evidence type="ECO:0000256" key="6">
    <source>
        <dbReference type="ARBA" id="ARBA00023002"/>
    </source>
</evidence>
<dbReference type="PANTHER" id="PTHR30352:SF4">
    <property type="entry name" value="PYRUVATE FORMATE-LYASE 2-ACTIVATING ENZYME"/>
    <property type="match status" value="1"/>
</dbReference>
<dbReference type="InterPro" id="IPR007197">
    <property type="entry name" value="rSAM"/>
</dbReference>
<evidence type="ECO:0000313" key="10">
    <source>
        <dbReference type="EMBL" id="VAW29717.1"/>
    </source>
</evidence>
<dbReference type="GO" id="GO:0016829">
    <property type="term" value="F:lyase activity"/>
    <property type="evidence" value="ECO:0007669"/>
    <property type="project" value="UniProtKB-KW"/>
</dbReference>
<reference evidence="10" key="1">
    <citation type="submission" date="2018-06" db="EMBL/GenBank/DDBJ databases">
        <authorList>
            <person name="Zhirakovskaya E."/>
        </authorList>
    </citation>
    <scope>NUCLEOTIDE SEQUENCE</scope>
</reference>
<dbReference type="SUPFAM" id="SSF54862">
    <property type="entry name" value="4Fe-4S ferredoxins"/>
    <property type="match status" value="1"/>
</dbReference>
<feature type="non-terminal residue" evidence="10">
    <location>
        <position position="147"/>
    </location>
</feature>
<accession>A0A3B0UWH4</accession>
<keyword evidence="10" id="KW-0456">Lyase</keyword>
<dbReference type="GO" id="GO:0043365">
    <property type="term" value="F:[formate-C-acetyltransferase]-activating enzyme activity"/>
    <property type="evidence" value="ECO:0007669"/>
    <property type="project" value="UniProtKB-EC"/>
</dbReference>
<dbReference type="SUPFAM" id="SSF102114">
    <property type="entry name" value="Radical SAM enzymes"/>
    <property type="match status" value="1"/>
</dbReference>
<name>A0A3B0UWH4_9ZZZZ</name>
<evidence type="ECO:0000256" key="2">
    <source>
        <dbReference type="ARBA" id="ARBA00009777"/>
    </source>
</evidence>
<organism evidence="10">
    <name type="scientific">hydrothermal vent metagenome</name>
    <dbReference type="NCBI Taxonomy" id="652676"/>
    <lineage>
        <taxon>unclassified sequences</taxon>
        <taxon>metagenomes</taxon>
        <taxon>ecological metagenomes</taxon>
    </lineage>
</organism>
<protein>
    <submittedName>
        <fullName evidence="10">Pyruvate formate-lyase activating enzyme</fullName>
        <ecNumber evidence="10">1.97.1.4</ecNumber>
    </submittedName>
</protein>
<comment type="similarity">
    <text evidence="2">Belongs to the organic radical-activating enzymes family.</text>
</comment>
<dbReference type="InterPro" id="IPR034457">
    <property type="entry name" value="Organic_radical-activating"/>
</dbReference>
<comment type="cofactor">
    <cofactor evidence="1">
        <name>[4Fe-4S] cluster</name>
        <dbReference type="ChEBI" id="CHEBI:49883"/>
    </cofactor>
</comment>
<evidence type="ECO:0000256" key="1">
    <source>
        <dbReference type="ARBA" id="ARBA00001966"/>
    </source>
</evidence>
<dbReference type="Pfam" id="PF13353">
    <property type="entry name" value="Fer4_12"/>
    <property type="match status" value="1"/>
</dbReference>
<keyword evidence="10" id="KW-0670">Pyruvate</keyword>
<dbReference type="InterPro" id="IPR058240">
    <property type="entry name" value="rSAM_sf"/>
</dbReference>
<evidence type="ECO:0000256" key="4">
    <source>
        <dbReference type="ARBA" id="ARBA00022691"/>
    </source>
</evidence>
<evidence type="ECO:0000259" key="9">
    <source>
        <dbReference type="PROSITE" id="PS51379"/>
    </source>
</evidence>
<dbReference type="EMBL" id="UOET01000414">
    <property type="protein sequence ID" value="VAW29717.1"/>
    <property type="molecule type" value="Genomic_DNA"/>
</dbReference>
<keyword evidence="3" id="KW-0004">4Fe-4S</keyword>
<dbReference type="PROSITE" id="PS01087">
    <property type="entry name" value="RADICAL_ACTIVATING"/>
    <property type="match status" value="1"/>
</dbReference>
<dbReference type="Gene3D" id="3.20.20.70">
    <property type="entry name" value="Aldolase class I"/>
    <property type="match status" value="1"/>
</dbReference>
<keyword evidence="4" id="KW-0949">S-adenosyl-L-methionine</keyword>
<dbReference type="InterPro" id="IPR013785">
    <property type="entry name" value="Aldolase_TIM"/>
</dbReference>
<dbReference type="InterPro" id="IPR017896">
    <property type="entry name" value="4Fe4S_Fe-S-bd"/>
</dbReference>
<dbReference type="AlphaFoldDB" id="A0A3B0UWH4"/>
<dbReference type="InterPro" id="IPR001989">
    <property type="entry name" value="Radical_activat_CS"/>
</dbReference>
<evidence type="ECO:0000256" key="8">
    <source>
        <dbReference type="ARBA" id="ARBA00023014"/>
    </source>
</evidence>
<dbReference type="Gene3D" id="3.30.70.20">
    <property type="match status" value="1"/>
</dbReference>
<sequence>MELKANIFDIQGLSVHDGPGCRTLIFMQGCTLNCKWCSNPEGISWKPVLVYNVEKCRLDGNCVRDCTFNAIEIKDNRLVIHRELCKDCNDYSCLKNCYTKALRVSAKEMSIPELMKIVQRDRQFWGNGGGITLSGGEPLLQIDFAEG</sequence>
<dbReference type="EC" id="1.97.1.4" evidence="10"/>
<feature type="domain" description="4Fe-4S ferredoxin-type" evidence="9">
    <location>
        <begin position="47"/>
        <end position="76"/>
    </location>
</feature>
<proteinExistence type="inferred from homology"/>
<evidence type="ECO:0000256" key="3">
    <source>
        <dbReference type="ARBA" id="ARBA00022485"/>
    </source>
</evidence>